<evidence type="ECO:0000256" key="1">
    <source>
        <dbReference type="ARBA" id="ARBA00004141"/>
    </source>
</evidence>
<dbReference type="GO" id="GO:0004888">
    <property type="term" value="F:transmembrane signaling receptor activity"/>
    <property type="evidence" value="ECO:0007669"/>
    <property type="project" value="InterPro"/>
</dbReference>
<dbReference type="GO" id="GO:0007606">
    <property type="term" value="P:sensory perception of chemical stimulus"/>
    <property type="evidence" value="ECO:0007669"/>
    <property type="project" value="UniProtKB-UniRule"/>
</dbReference>
<feature type="transmembrane region" description="Helical" evidence="6">
    <location>
        <begin position="6"/>
        <end position="30"/>
    </location>
</feature>
<keyword evidence="9" id="KW-1185">Reference proteome</keyword>
<dbReference type="GO" id="GO:0016020">
    <property type="term" value="C:membrane"/>
    <property type="evidence" value="ECO:0007669"/>
    <property type="project" value="UniProtKB-SubCell"/>
</dbReference>
<dbReference type="AlphaFoldDB" id="A0AAV5T6F9"/>
<protein>
    <recommendedName>
        <fullName evidence="6">Serpentine receptor class gamma</fullName>
    </recommendedName>
</protein>
<proteinExistence type="inferred from homology"/>
<keyword evidence="4 6" id="KW-1133">Transmembrane helix</keyword>
<reference evidence="8" key="1">
    <citation type="submission" date="2023-10" db="EMBL/GenBank/DDBJ databases">
        <title>Genome assembly of Pristionchus species.</title>
        <authorList>
            <person name="Yoshida K."/>
            <person name="Sommer R.J."/>
        </authorList>
    </citation>
    <scope>NUCLEOTIDE SEQUENCE</scope>
    <source>
        <strain evidence="8">RS0144</strain>
    </source>
</reference>
<dbReference type="PANTHER" id="PTHR31627:SF42">
    <property type="entry name" value="G_PROTEIN_RECEP_F1_2 DOMAIN-CONTAINING PROTEIN-RELATED"/>
    <property type="match status" value="1"/>
</dbReference>
<dbReference type="EMBL" id="BTSX01000003">
    <property type="protein sequence ID" value="GMS90903.1"/>
    <property type="molecule type" value="Genomic_DNA"/>
</dbReference>
<dbReference type="Pfam" id="PF02118">
    <property type="entry name" value="Srg"/>
    <property type="match status" value="1"/>
</dbReference>
<evidence type="ECO:0000256" key="2">
    <source>
        <dbReference type="ARBA" id="ARBA00005692"/>
    </source>
</evidence>
<dbReference type="PANTHER" id="PTHR31627">
    <property type="entry name" value="SERPENTINE RECEPTOR CLASS GAMMA-RELATED"/>
    <property type="match status" value="1"/>
</dbReference>
<sequence length="238" mass="27353">MILADGAFLIYAVYVPLLIGLYIIELLAFFQNRQSFQSSFHRIFTVLALVNIAACSFGTFAFRMSLYPIVNRFYDKLIETSTLITTSYVCAFYLNCFSEFLGVLLAFNRFTALFLPIAHDKFSIYFNMVLVTVVANSISSLLYGACLIRLCKFTAHRNYTIERNFFLVGFLTMIFSLPFMGAMVYFHLTFSLLADEFNFDVAMFISFQLPWLTDLKYLSPAPMLLITNKSIRQSIVKM</sequence>
<evidence type="ECO:0000313" key="9">
    <source>
        <dbReference type="Proteomes" id="UP001432027"/>
    </source>
</evidence>
<comment type="subcellular location">
    <subcellularLocation>
        <location evidence="1">Membrane</location>
        <topology evidence="1">Multi-pass membrane protein</topology>
    </subcellularLocation>
</comment>
<evidence type="ECO:0000256" key="3">
    <source>
        <dbReference type="ARBA" id="ARBA00022692"/>
    </source>
</evidence>
<feature type="transmembrane region" description="Helical" evidence="6">
    <location>
        <begin position="124"/>
        <end position="144"/>
    </location>
</feature>
<evidence type="ECO:0000256" key="5">
    <source>
        <dbReference type="ARBA" id="ARBA00023136"/>
    </source>
</evidence>
<keyword evidence="5 6" id="KW-0472">Membrane</keyword>
<feature type="non-terminal residue" evidence="8">
    <location>
        <position position="238"/>
    </location>
</feature>
<name>A0AAV5T6F9_9BILA</name>
<keyword evidence="3 6" id="KW-0812">Transmembrane</keyword>
<comment type="caution">
    <text evidence="6">Lacks conserved residue(s) required for the propagation of feature annotation.</text>
</comment>
<comment type="caution">
    <text evidence="8">The sequence shown here is derived from an EMBL/GenBank/DDBJ whole genome shotgun (WGS) entry which is preliminary data.</text>
</comment>
<dbReference type="InterPro" id="IPR051119">
    <property type="entry name" value="Nematode_SR-like"/>
</dbReference>
<evidence type="ECO:0000256" key="6">
    <source>
        <dbReference type="RuleBase" id="RU280813"/>
    </source>
</evidence>
<dbReference type="Proteomes" id="UP001432027">
    <property type="component" value="Unassembled WGS sequence"/>
</dbReference>
<dbReference type="EMBL" id="BTSX01000003">
    <property type="protein sequence ID" value="GMS90904.1"/>
    <property type="molecule type" value="Genomic_DNA"/>
</dbReference>
<comment type="similarity">
    <text evidence="2 6">Belongs to the nematode receptor-like protein srg family.</text>
</comment>
<evidence type="ECO:0000313" key="8">
    <source>
        <dbReference type="EMBL" id="GMS90904.1"/>
    </source>
</evidence>
<dbReference type="InterPro" id="IPR000609">
    <property type="entry name" value="7TM_GPCR_serpentine_rcpt_Srg"/>
</dbReference>
<feature type="transmembrane region" description="Helical" evidence="6">
    <location>
        <begin position="42"/>
        <end position="65"/>
    </location>
</feature>
<accession>A0AAV5T6F9</accession>
<gene>
    <name evidence="7" type="ORF">PENTCL1PPCAC_13078</name>
    <name evidence="8" type="ORF">PENTCL1PPCAC_13079</name>
</gene>
<feature type="transmembrane region" description="Helical" evidence="6">
    <location>
        <begin position="165"/>
        <end position="188"/>
    </location>
</feature>
<evidence type="ECO:0000313" key="7">
    <source>
        <dbReference type="EMBL" id="GMS90903.1"/>
    </source>
</evidence>
<organism evidence="8 9">
    <name type="scientific">Pristionchus entomophagus</name>
    <dbReference type="NCBI Taxonomy" id="358040"/>
    <lineage>
        <taxon>Eukaryota</taxon>
        <taxon>Metazoa</taxon>
        <taxon>Ecdysozoa</taxon>
        <taxon>Nematoda</taxon>
        <taxon>Chromadorea</taxon>
        <taxon>Rhabditida</taxon>
        <taxon>Rhabditina</taxon>
        <taxon>Diplogasteromorpha</taxon>
        <taxon>Diplogasteroidea</taxon>
        <taxon>Neodiplogasteridae</taxon>
        <taxon>Pristionchus</taxon>
    </lineage>
</organism>
<evidence type="ECO:0000256" key="4">
    <source>
        <dbReference type="ARBA" id="ARBA00022989"/>
    </source>
</evidence>